<proteinExistence type="predicted"/>
<feature type="compositionally biased region" description="Polar residues" evidence="1">
    <location>
        <begin position="1"/>
        <end position="18"/>
    </location>
</feature>
<evidence type="ECO:0000313" key="3">
    <source>
        <dbReference type="EMBL" id="KAF5373530.1"/>
    </source>
</evidence>
<gene>
    <name evidence="3" type="ORF">D9757_010479</name>
</gene>
<accession>A0A8H5GZ75</accession>
<keyword evidence="2" id="KW-1133">Transmembrane helix</keyword>
<evidence type="ECO:0000256" key="2">
    <source>
        <dbReference type="SAM" id="Phobius"/>
    </source>
</evidence>
<evidence type="ECO:0000256" key="1">
    <source>
        <dbReference type="SAM" id="MobiDB-lite"/>
    </source>
</evidence>
<keyword evidence="2" id="KW-0812">Transmembrane</keyword>
<dbReference type="EMBL" id="JAACJN010000105">
    <property type="protein sequence ID" value="KAF5373530.1"/>
    <property type="molecule type" value="Genomic_DNA"/>
</dbReference>
<evidence type="ECO:0000313" key="4">
    <source>
        <dbReference type="Proteomes" id="UP000518752"/>
    </source>
</evidence>
<keyword evidence="4" id="KW-1185">Reference proteome</keyword>
<dbReference type="AlphaFoldDB" id="A0A8H5GZ75"/>
<keyword evidence="2" id="KW-0472">Membrane</keyword>
<sequence>MKSEYTASSTPVPTQIDQRSMDDSSKTLLTVGDLGVMMRFPNQLYHFPICAICASLHSVTLLIYLNSRSYITLSTDSKATWKQSIHFAQPGGSGSSSELSSEAITELYQIKFTLRSSKLCLKWIQNFKFM</sequence>
<feature type="region of interest" description="Disordered" evidence="1">
    <location>
        <begin position="1"/>
        <end position="21"/>
    </location>
</feature>
<organism evidence="3 4">
    <name type="scientific">Collybiopsis confluens</name>
    <dbReference type="NCBI Taxonomy" id="2823264"/>
    <lineage>
        <taxon>Eukaryota</taxon>
        <taxon>Fungi</taxon>
        <taxon>Dikarya</taxon>
        <taxon>Basidiomycota</taxon>
        <taxon>Agaricomycotina</taxon>
        <taxon>Agaricomycetes</taxon>
        <taxon>Agaricomycetidae</taxon>
        <taxon>Agaricales</taxon>
        <taxon>Marasmiineae</taxon>
        <taxon>Omphalotaceae</taxon>
        <taxon>Collybiopsis</taxon>
    </lineage>
</organism>
<comment type="caution">
    <text evidence="3">The sequence shown here is derived from an EMBL/GenBank/DDBJ whole genome shotgun (WGS) entry which is preliminary data.</text>
</comment>
<dbReference type="Proteomes" id="UP000518752">
    <property type="component" value="Unassembled WGS sequence"/>
</dbReference>
<feature type="transmembrane region" description="Helical" evidence="2">
    <location>
        <begin position="44"/>
        <end position="65"/>
    </location>
</feature>
<name>A0A8H5GZ75_9AGAR</name>
<reference evidence="3 4" key="1">
    <citation type="journal article" date="2020" name="ISME J.">
        <title>Uncovering the hidden diversity of litter-decomposition mechanisms in mushroom-forming fungi.</title>
        <authorList>
            <person name="Floudas D."/>
            <person name="Bentzer J."/>
            <person name="Ahren D."/>
            <person name="Johansson T."/>
            <person name="Persson P."/>
            <person name="Tunlid A."/>
        </authorList>
    </citation>
    <scope>NUCLEOTIDE SEQUENCE [LARGE SCALE GENOMIC DNA]</scope>
    <source>
        <strain evidence="3 4">CBS 406.79</strain>
    </source>
</reference>
<protein>
    <submittedName>
        <fullName evidence="3">Uncharacterized protein</fullName>
    </submittedName>
</protein>